<feature type="domain" description="YdbS-like PH" evidence="2">
    <location>
        <begin position="404"/>
        <end position="477"/>
    </location>
</feature>
<evidence type="ECO:0000256" key="1">
    <source>
        <dbReference type="SAM" id="Phobius"/>
    </source>
</evidence>
<evidence type="ECO:0000313" key="3">
    <source>
        <dbReference type="EMBL" id="GAE34626.1"/>
    </source>
</evidence>
<feature type="transmembrane region" description="Helical" evidence="1">
    <location>
        <begin position="12"/>
        <end position="35"/>
    </location>
</feature>
<accession>W4QRA5</accession>
<proteinExistence type="predicted"/>
<feature type="transmembrane region" description="Helical" evidence="1">
    <location>
        <begin position="380"/>
        <end position="397"/>
    </location>
</feature>
<protein>
    <recommendedName>
        <fullName evidence="2">YdbS-like PH domain-containing protein</fullName>
    </recommendedName>
</protein>
<keyword evidence="1" id="KW-0812">Transmembrane</keyword>
<feature type="transmembrane region" description="Helical" evidence="1">
    <location>
        <begin position="224"/>
        <end position="249"/>
    </location>
</feature>
<keyword evidence="1" id="KW-1133">Transmembrane helix</keyword>
<reference evidence="3 4" key="1">
    <citation type="journal article" date="2014" name="Genome Announc.">
        <title>Draft Genome Sequences of Three Alkaliphilic Bacillus Strains, Bacillus wakoensis JCM 9140T, Bacillus akibai JCM 9157T, and Bacillus hemicellulosilyticus JCM 9152T.</title>
        <authorList>
            <person name="Yuki M."/>
            <person name="Oshima K."/>
            <person name="Suda W."/>
            <person name="Oshida Y."/>
            <person name="Kitamura K."/>
            <person name="Iida T."/>
            <person name="Hattori M."/>
            <person name="Ohkuma M."/>
        </authorList>
    </citation>
    <scope>NUCLEOTIDE SEQUENCE [LARGE SCALE GENOMIC DNA]</scope>
    <source>
        <strain evidence="3 4">JCM 9157</strain>
    </source>
</reference>
<feature type="domain" description="YdbS-like PH" evidence="2">
    <location>
        <begin position="64"/>
        <end position="144"/>
    </location>
</feature>
<dbReference type="RefSeq" id="WP_035663583.1">
    <property type="nucleotide sequence ID" value="NZ_BAUV01000009.1"/>
</dbReference>
<dbReference type="PANTHER" id="PTHR34473:SF2">
    <property type="entry name" value="UPF0699 TRANSMEMBRANE PROTEIN YDBT"/>
    <property type="match status" value="1"/>
</dbReference>
<keyword evidence="4" id="KW-1185">Reference proteome</keyword>
<dbReference type="PIRSF" id="PIRSF026631">
    <property type="entry name" value="UCP026631"/>
    <property type="match status" value="1"/>
</dbReference>
<dbReference type="EMBL" id="BAUV01000009">
    <property type="protein sequence ID" value="GAE34626.1"/>
    <property type="molecule type" value="Genomic_DNA"/>
</dbReference>
<dbReference type="InterPro" id="IPR005182">
    <property type="entry name" value="YdbS-like_PH"/>
</dbReference>
<dbReference type="STRING" id="1236973.JCM9157_1696"/>
<dbReference type="PANTHER" id="PTHR34473">
    <property type="entry name" value="UPF0699 TRANSMEMBRANE PROTEIN YDBS"/>
    <property type="match status" value="1"/>
</dbReference>
<dbReference type="AlphaFoldDB" id="W4QRA5"/>
<dbReference type="Pfam" id="PF03703">
    <property type="entry name" value="bPH_2"/>
    <property type="match status" value="3"/>
</dbReference>
<evidence type="ECO:0000313" key="4">
    <source>
        <dbReference type="Proteomes" id="UP000018896"/>
    </source>
</evidence>
<feature type="transmembrane region" description="Helical" evidence="1">
    <location>
        <begin position="356"/>
        <end position="374"/>
    </location>
</feature>
<dbReference type="eggNOG" id="COG3428">
    <property type="taxonomic scope" value="Bacteria"/>
</dbReference>
<feature type="transmembrane region" description="Helical" evidence="1">
    <location>
        <begin position="47"/>
        <end position="67"/>
    </location>
</feature>
<feature type="domain" description="YdbS-like PH" evidence="2">
    <location>
        <begin position="258"/>
        <end position="333"/>
    </location>
</feature>
<dbReference type="OrthoDB" id="2195155at2"/>
<name>W4QRA5_HALA3</name>
<evidence type="ECO:0000259" key="2">
    <source>
        <dbReference type="Pfam" id="PF03703"/>
    </source>
</evidence>
<comment type="caution">
    <text evidence="3">The sequence shown here is derived from an EMBL/GenBank/DDBJ whole genome shotgun (WGS) entry which is preliminary data.</text>
</comment>
<gene>
    <name evidence="3" type="ORF">JCM9157_1696</name>
</gene>
<sequence>MNELKRLHPAAIFVSFLTALRSFLIPFVLSFFLGSSNETGGFFRFEYIWIGILLFIFIQGVGHWLTFKYQIVNEELYIQRGIFIKKKRYIQQKKVQSIDVTAGVFQRLFGLVKIKIETAGGGSEPEVHLIAISKDEASAIRAHLLKKTTEAEEQESVGEEATEGTVKGRDYFWIFPKNHLIIAALTSSGLGLTISAVAALFSQVEQFLPESIYTVLFGFLSNSGVTVIIILVFIVFVIAWAVSFIGTLLKYGNFTIEKFGDELVISRGLLEKRQLTIHAHRITAIRLVRNLLRQPFGFTTVYVESAGGGTNEEQLSTVLLPIVRTKDIRTIFNELIPEYAVEYPVKRVPKRALIRFCFRNTIIPFIATLLIGWFVNPIAYYGFIIVVICLLFGYLQYRDAACGFDDARLWIRYRKISQMIVISKRPKVQSAEIHTSFFQKRRRLASFKFSVLSSVIGKSFLVMDLDKDQANSMLDWYSNQNDIN</sequence>
<organism evidence="3 4">
    <name type="scientific">Halalkalibacter akibai (strain ATCC 43226 / DSM 21942 / CIP 109018 / JCM 9157 / 1139)</name>
    <name type="common">Bacillus akibai</name>
    <dbReference type="NCBI Taxonomy" id="1236973"/>
    <lineage>
        <taxon>Bacteria</taxon>
        <taxon>Bacillati</taxon>
        <taxon>Bacillota</taxon>
        <taxon>Bacilli</taxon>
        <taxon>Bacillales</taxon>
        <taxon>Bacillaceae</taxon>
        <taxon>Halalkalibacter</taxon>
    </lineage>
</organism>
<keyword evidence="1" id="KW-0472">Membrane</keyword>
<dbReference type="InterPro" id="IPR014529">
    <property type="entry name" value="UCP026631"/>
</dbReference>
<feature type="transmembrane region" description="Helical" evidence="1">
    <location>
        <begin position="180"/>
        <end position="204"/>
    </location>
</feature>
<dbReference type="Proteomes" id="UP000018896">
    <property type="component" value="Unassembled WGS sequence"/>
</dbReference>